<sequence>MPDPIGVQADITNIPGALSSLSSITPLLRALSADGVNPLAVVQLEAIGSRFPMSGPLANRTVGALTRTGSALTFWRAQVSVGWMRGDTTWALSQTAGGQASALLTACLVELCCRNMTGHILFDLSQKILPRDSRLSSMEQLSDLAEIVSNKMQPVRFGQHLADQVTRIRMTYMHSNIQIPGIDQSGQDAKKSQDLDLSSLLDRISVESLVHILDIAQTALQDETTTLRIEGFAGIAQLVALFTGLCAEDVMVLVENEVIYQGARSSIIVSVVYGKRLEVSKEHALDLSKQIVGLRKDDFLGQPGRMSGFDRLTMEKEGCLGGMVMNLFAHRVTRLHLENERQVVVSLGNLVGAIILTFQSSDYGRESDLPEGGLRSLLGTSAAAERHIREQLGSLFGVDLDLSCLDVVSAYHRLRAAVAQVLPDTHCTCSACLNSFHWDDLHIKRNYCYVRSIWGGLQPIIGYAILLTFVEIKCGSVRLLQSPDIKAGRFFCSRLVQKVRQCTAGEKIINVGDDKQKYSVTDLHADLCEMLGSKPANAGPGYTAIGTSNGSTSIFPSTLKRVAFDETKMVNYILVDGQYHNEKNYYKAIIEDANIPPRFQAENSLNPKGKVSLSDAGVHSDLTLTTREYHNAFALRTSVQVGGRVFNLSFYALQIAYMSTTIAPSCKEAGHQRDSSPPPPYDTDSIVATGVDAPLASEGRFSVALVHGNSAAQFLAGVQNTRSLFQGDSCLDCAMNKAQLEGYKLLIQS</sequence>
<comment type="caution">
    <text evidence="1">The sequence shown here is derived from an EMBL/GenBank/DDBJ whole genome shotgun (WGS) entry which is preliminary data.</text>
</comment>
<protein>
    <submittedName>
        <fullName evidence="1">Uncharacterized protein</fullName>
    </submittedName>
</protein>
<evidence type="ECO:0000313" key="2">
    <source>
        <dbReference type="Proteomes" id="UP000283090"/>
    </source>
</evidence>
<dbReference type="OrthoDB" id="5421021at2759"/>
<accession>A0A437A741</accession>
<dbReference type="EMBL" id="SAEB01000006">
    <property type="protein sequence ID" value="RVD86995.1"/>
    <property type="molecule type" value="Genomic_DNA"/>
</dbReference>
<proteinExistence type="predicted"/>
<dbReference type="VEuPathDB" id="FungiDB:DFL_005245"/>
<organism evidence="1 2">
    <name type="scientific">Arthrobotrys flagrans</name>
    <name type="common">Nematode-trapping fungus</name>
    <name type="synonym">Trichothecium flagrans</name>
    <dbReference type="NCBI Taxonomy" id="97331"/>
    <lineage>
        <taxon>Eukaryota</taxon>
        <taxon>Fungi</taxon>
        <taxon>Dikarya</taxon>
        <taxon>Ascomycota</taxon>
        <taxon>Pezizomycotina</taxon>
        <taxon>Orbiliomycetes</taxon>
        <taxon>Orbiliales</taxon>
        <taxon>Orbiliaceae</taxon>
        <taxon>Arthrobotrys</taxon>
    </lineage>
</organism>
<keyword evidence="2" id="KW-1185">Reference proteome</keyword>
<evidence type="ECO:0000313" key="1">
    <source>
        <dbReference type="EMBL" id="RVD86995.1"/>
    </source>
</evidence>
<dbReference type="RefSeq" id="XP_067492539.1">
    <property type="nucleotide sequence ID" value="XM_067634474.1"/>
</dbReference>
<name>A0A437A741_ARTFL</name>
<reference evidence="1 2" key="1">
    <citation type="submission" date="2019-01" db="EMBL/GenBank/DDBJ databases">
        <title>Intercellular communication is required for trap formation in the nematode-trapping fungus Duddingtonia flagrans.</title>
        <authorList>
            <person name="Youssar L."/>
            <person name="Wernet V."/>
            <person name="Hensel N."/>
            <person name="Hildebrandt H.-G."/>
            <person name="Fischer R."/>
        </authorList>
    </citation>
    <scope>NUCLEOTIDE SEQUENCE [LARGE SCALE GENOMIC DNA]</scope>
    <source>
        <strain evidence="1 2">CBS H-5679</strain>
    </source>
</reference>
<dbReference type="GeneID" id="93587556"/>
<gene>
    <name evidence="1" type="ORF">DFL_005245</name>
</gene>
<dbReference type="AlphaFoldDB" id="A0A437A741"/>
<dbReference type="Proteomes" id="UP000283090">
    <property type="component" value="Unassembled WGS sequence"/>
</dbReference>